<evidence type="ECO:0000313" key="2">
    <source>
        <dbReference type="EMBL" id="RII00763.1"/>
    </source>
</evidence>
<feature type="region of interest" description="Disordered" evidence="1">
    <location>
        <begin position="20"/>
        <end position="50"/>
    </location>
</feature>
<evidence type="ECO:0000256" key="1">
    <source>
        <dbReference type="SAM" id="MobiDB-lite"/>
    </source>
</evidence>
<accession>A0A399G063</accession>
<sequence length="326" mass="36423">MTVREIYELAIRMGVTADPRGKEGVQKQLEREKKRYEKLSKEEKKEFDREKLSNPYPDTRFLTGDLDKEVKRILVGIDIGVGEILLADRITQKGKEVDLIISHHPEGKALAVLDQAVHLQEELMHRYGIPINVAEGILAKRIAEISRTVAPINHNRAIDAAKLLGYSMLCIHTPTDNLVYQFIDRLIKRKKPETVGEVVEILKRVPEYSEAARHNAGPRIFVGDKDRRAGKTAPLEITGGTSGSQEMYERLSQAGIGTIIGMHIQEAHKKEAEKYHINVVIAGHMASDSVGVNLLLNEIEKKGKSGQSHIEIIPCSGLIRIIKKGT</sequence>
<protein>
    <submittedName>
        <fullName evidence="2">NGG1p interacting factor NIF3</fullName>
    </submittedName>
</protein>
<comment type="caution">
    <text evidence="2">The sequence shown here is derived from an EMBL/GenBank/DDBJ whole genome shotgun (WGS) entry which is preliminary data.</text>
</comment>
<dbReference type="AlphaFoldDB" id="A0A399G063"/>
<evidence type="ECO:0000313" key="3">
    <source>
        <dbReference type="Proteomes" id="UP000266287"/>
    </source>
</evidence>
<reference evidence="2 3" key="1">
    <citation type="submission" date="2018-08" db="EMBL/GenBank/DDBJ databases">
        <title>Draft genome of candidate division NPL-UPA2 bacterium Unc8 that adapted to ultra-basic serpentinizing groundwater.</title>
        <authorList>
            <person name="Ishii S."/>
            <person name="Suzuki S."/>
            <person name="Nealson K.H."/>
        </authorList>
    </citation>
    <scope>NUCLEOTIDE SEQUENCE [LARGE SCALE GENOMIC DNA]</scope>
    <source>
        <strain evidence="2">Unc8</strain>
    </source>
</reference>
<dbReference type="Proteomes" id="UP000266287">
    <property type="component" value="Unassembled WGS sequence"/>
</dbReference>
<name>A0A399G063_UNCN2</name>
<dbReference type="EMBL" id="NDHY01000002">
    <property type="protein sequence ID" value="RII00763.1"/>
    <property type="molecule type" value="Genomic_DNA"/>
</dbReference>
<dbReference type="SUPFAM" id="SSF102705">
    <property type="entry name" value="NIF3 (NGG1p interacting factor 3)-like"/>
    <property type="match status" value="1"/>
</dbReference>
<proteinExistence type="predicted"/>
<organism evidence="2 3">
    <name type="scientific">candidate division NPL-UPA2 bacterium Unc8</name>
    <dbReference type="NCBI Taxonomy" id="1980939"/>
    <lineage>
        <taxon>Bacteria</taxon>
    </lineage>
</organism>
<gene>
    <name evidence="2" type="ORF">B9J77_01750</name>
</gene>
<dbReference type="InterPro" id="IPR036069">
    <property type="entry name" value="DUF34/NIF3_sf"/>
</dbReference>